<gene>
    <name evidence="7" type="ordered locus">Acid_2966</name>
</gene>
<dbReference type="PANTHER" id="PTHR30213">
    <property type="entry name" value="INNER MEMBRANE PROTEIN YHJD"/>
    <property type="match status" value="1"/>
</dbReference>
<dbReference type="Pfam" id="PF03631">
    <property type="entry name" value="Virul_fac_BrkB"/>
    <property type="match status" value="1"/>
</dbReference>
<dbReference type="HOGENOM" id="CLU_045539_5_1_0"/>
<evidence type="ECO:0000256" key="5">
    <source>
        <dbReference type="ARBA" id="ARBA00023136"/>
    </source>
</evidence>
<evidence type="ECO:0000256" key="4">
    <source>
        <dbReference type="ARBA" id="ARBA00022989"/>
    </source>
</evidence>
<dbReference type="InParanoid" id="Q022Z6"/>
<keyword evidence="2" id="KW-1003">Cell membrane</keyword>
<dbReference type="PIRSF" id="PIRSF035875">
    <property type="entry name" value="RNase_BN"/>
    <property type="match status" value="1"/>
</dbReference>
<dbReference type="FunCoup" id="Q022Z6">
    <property type="interactions" value="191"/>
</dbReference>
<dbReference type="InterPro" id="IPR017039">
    <property type="entry name" value="Virul_fac_BrkB"/>
</dbReference>
<keyword evidence="5 6" id="KW-0472">Membrane</keyword>
<dbReference type="NCBIfam" id="TIGR00765">
    <property type="entry name" value="yihY_not_rbn"/>
    <property type="match status" value="1"/>
</dbReference>
<feature type="transmembrane region" description="Helical" evidence="6">
    <location>
        <begin position="245"/>
        <end position="266"/>
    </location>
</feature>
<dbReference type="GO" id="GO:0005886">
    <property type="term" value="C:plasma membrane"/>
    <property type="evidence" value="ECO:0007669"/>
    <property type="project" value="UniProtKB-SubCell"/>
</dbReference>
<dbReference type="eggNOG" id="COG1295">
    <property type="taxonomic scope" value="Bacteria"/>
</dbReference>
<keyword evidence="4 6" id="KW-1133">Transmembrane helix</keyword>
<keyword evidence="3 6" id="KW-0812">Transmembrane</keyword>
<feature type="transmembrane region" description="Helical" evidence="6">
    <location>
        <begin position="24"/>
        <end position="47"/>
    </location>
</feature>
<evidence type="ECO:0000256" key="6">
    <source>
        <dbReference type="SAM" id="Phobius"/>
    </source>
</evidence>
<feature type="transmembrane region" description="Helical" evidence="6">
    <location>
        <begin position="83"/>
        <end position="104"/>
    </location>
</feature>
<dbReference type="KEGG" id="sus:Acid_2966"/>
<evidence type="ECO:0000313" key="7">
    <source>
        <dbReference type="EMBL" id="ABJ83950.1"/>
    </source>
</evidence>
<sequence length="287" mass="30984">MTPFIGETLRNWHRDRAPRMGAALAYYITLSLAPTLVIVLAIAGLAFGAKAAQGRLVWQIQGLVGHEGAKVIQALIDGTRAPYSGMLATLIGLATLFFGGTAAVTELRDALNTIWQIPDDVQASHARNLFNVIKERFQAFALVLVAGVVLLLSVILHAWISAAVKYFRLAGTAPPVLIHSFDWSVSFALLTLLFASIFKFLPAVDLKWQDVAAGAVVTSILFTAGKFFLGVYLTEAGFAENYGAAGSLVMLLVWVYYSAQVVFLGAEFTQVYAIRFGSLAIEKTSPL</sequence>
<evidence type="ECO:0000256" key="2">
    <source>
        <dbReference type="ARBA" id="ARBA00022475"/>
    </source>
</evidence>
<organism evidence="7">
    <name type="scientific">Solibacter usitatus (strain Ellin6076)</name>
    <dbReference type="NCBI Taxonomy" id="234267"/>
    <lineage>
        <taxon>Bacteria</taxon>
        <taxon>Pseudomonadati</taxon>
        <taxon>Acidobacteriota</taxon>
        <taxon>Terriglobia</taxon>
        <taxon>Bryobacterales</taxon>
        <taxon>Solibacteraceae</taxon>
        <taxon>Candidatus Solibacter</taxon>
    </lineage>
</organism>
<dbReference type="EMBL" id="CP000473">
    <property type="protein sequence ID" value="ABJ83950.1"/>
    <property type="molecule type" value="Genomic_DNA"/>
</dbReference>
<accession>Q022Z6</accession>
<evidence type="ECO:0000256" key="1">
    <source>
        <dbReference type="ARBA" id="ARBA00004651"/>
    </source>
</evidence>
<proteinExistence type="predicted"/>
<dbReference type="AlphaFoldDB" id="Q022Z6"/>
<feature type="transmembrane region" description="Helical" evidence="6">
    <location>
        <begin position="213"/>
        <end position="233"/>
    </location>
</feature>
<comment type="subcellular location">
    <subcellularLocation>
        <location evidence="1">Cell membrane</location>
        <topology evidence="1">Multi-pass membrane protein</topology>
    </subcellularLocation>
</comment>
<dbReference type="STRING" id="234267.Acid_2966"/>
<evidence type="ECO:0000256" key="3">
    <source>
        <dbReference type="ARBA" id="ARBA00022692"/>
    </source>
</evidence>
<protein>
    <submittedName>
        <fullName evidence="7">Ribonuclease BN</fullName>
    </submittedName>
</protein>
<name>Q022Z6_SOLUE</name>
<reference evidence="7" key="1">
    <citation type="submission" date="2006-10" db="EMBL/GenBank/DDBJ databases">
        <title>Complete sequence of Solibacter usitatus Ellin6076.</title>
        <authorList>
            <consortium name="US DOE Joint Genome Institute"/>
            <person name="Copeland A."/>
            <person name="Lucas S."/>
            <person name="Lapidus A."/>
            <person name="Barry K."/>
            <person name="Detter J.C."/>
            <person name="Glavina del Rio T."/>
            <person name="Hammon N."/>
            <person name="Israni S."/>
            <person name="Dalin E."/>
            <person name="Tice H."/>
            <person name="Pitluck S."/>
            <person name="Thompson L.S."/>
            <person name="Brettin T."/>
            <person name="Bruce D."/>
            <person name="Han C."/>
            <person name="Tapia R."/>
            <person name="Gilna P."/>
            <person name="Schmutz J."/>
            <person name="Larimer F."/>
            <person name="Land M."/>
            <person name="Hauser L."/>
            <person name="Kyrpides N."/>
            <person name="Mikhailova N."/>
            <person name="Janssen P.H."/>
            <person name="Kuske C.R."/>
            <person name="Richardson P."/>
        </authorList>
    </citation>
    <scope>NUCLEOTIDE SEQUENCE</scope>
    <source>
        <strain evidence="7">Ellin6076</strain>
    </source>
</reference>
<dbReference type="PANTHER" id="PTHR30213:SF1">
    <property type="entry name" value="INNER MEMBRANE PROTEIN YHJD"/>
    <property type="match status" value="1"/>
</dbReference>
<feature type="transmembrane region" description="Helical" evidence="6">
    <location>
        <begin position="180"/>
        <end position="201"/>
    </location>
</feature>
<feature type="transmembrane region" description="Helical" evidence="6">
    <location>
        <begin position="137"/>
        <end position="160"/>
    </location>
</feature>